<evidence type="ECO:0000313" key="3">
    <source>
        <dbReference type="Proteomes" id="UP000708208"/>
    </source>
</evidence>
<gene>
    <name evidence="2" type="ORF">AFUS01_LOCUS19081</name>
</gene>
<evidence type="ECO:0000256" key="1">
    <source>
        <dbReference type="SAM" id="MobiDB-lite"/>
    </source>
</evidence>
<dbReference type="EMBL" id="CAJVCH010194301">
    <property type="protein sequence ID" value="CAG7730435.1"/>
    <property type="molecule type" value="Genomic_DNA"/>
</dbReference>
<keyword evidence="3" id="KW-1185">Reference proteome</keyword>
<accession>A0A8J2KQW4</accession>
<protein>
    <submittedName>
        <fullName evidence="2">Uncharacterized protein</fullName>
    </submittedName>
</protein>
<name>A0A8J2KQW4_9HEXA</name>
<comment type="caution">
    <text evidence="2">The sequence shown here is derived from an EMBL/GenBank/DDBJ whole genome shotgun (WGS) entry which is preliminary data.</text>
</comment>
<proteinExistence type="predicted"/>
<reference evidence="2" key="1">
    <citation type="submission" date="2021-06" db="EMBL/GenBank/DDBJ databases">
        <authorList>
            <person name="Hodson N. C."/>
            <person name="Mongue J. A."/>
            <person name="Jaron S. K."/>
        </authorList>
    </citation>
    <scope>NUCLEOTIDE SEQUENCE</scope>
</reference>
<feature type="region of interest" description="Disordered" evidence="1">
    <location>
        <begin position="16"/>
        <end position="100"/>
    </location>
</feature>
<feature type="compositionally biased region" description="Low complexity" evidence="1">
    <location>
        <begin position="23"/>
        <end position="36"/>
    </location>
</feature>
<dbReference type="AlphaFoldDB" id="A0A8J2KQW4"/>
<organism evidence="2 3">
    <name type="scientific">Allacma fusca</name>
    <dbReference type="NCBI Taxonomy" id="39272"/>
    <lineage>
        <taxon>Eukaryota</taxon>
        <taxon>Metazoa</taxon>
        <taxon>Ecdysozoa</taxon>
        <taxon>Arthropoda</taxon>
        <taxon>Hexapoda</taxon>
        <taxon>Collembola</taxon>
        <taxon>Symphypleona</taxon>
        <taxon>Sminthuridae</taxon>
        <taxon>Allacma</taxon>
    </lineage>
</organism>
<dbReference type="Proteomes" id="UP000708208">
    <property type="component" value="Unassembled WGS sequence"/>
</dbReference>
<feature type="compositionally biased region" description="Basic and acidic residues" evidence="1">
    <location>
        <begin position="72"/>
        <end position="88"/>
    </location>
</feature>
<evidence type="ECO:0000313" key="2">
    <source>
        <dbReference type="EMBL" id="CAG7730435.1"/>
    </source>
</evidence>
<sequence>MWEEARLSFCIEVEVEEIEGKGSPNENPDSPNESSSQDVHGGRQNVGEGMRTRGGVHEESSRNTSVSSHSDVPPDRHSDSTTKTHDSSRSPSESPANRSG</sequence>
<feature type="compositionally biased region" description="Polar residues" evidence="1">
    <location>
        <begin position="91"/>
        <end position="100"/>
    </location>
</feature>